<evidence type="ECO:0000313" key="1">
    <source>
        <dbReference type="EMBL" id="OMG87980.1"/>
    </source>
</evidence>
<dbReference type="EMBL" id="MJMN01000013">
    <property type="protein sequence ID" value="OMG87980.1"/>
    <property type="molecule type" value="Genomic_DNA"/>
</dbReference>
<dbReference type="RefSeq" id="WP_076412017.1">
    <property type="nucleotide sequence ID" value="NZ_MJMN01000013.1"/>
</dbReference>
<organism evidence="1 2">
    <name type="scientific">Alcaligenes xylosoxydans xylosoxydans</name>
    <name type="common">Achromobacter xylosoxidans</name>
    <dbReference type="NCBI Taxonomy" id="85698"/>
    <lineage>
        <taxon>Bacteria</taxon>
        <taxon>Pseudomonadati</taxon>
        <taxon>Pseudomonadota</taxon>
        <taxon>Betaproteobacteria</taxon>
        <taxon>Burkholderiales</taxon>
        <taxon>Alcaligenaceae</taxon>
        <taxon>Achromobacter</taxon>
    </lineage>
</organism>
<comment type="caution">
    <text evidence="1">The sequence shown here is derived from an EMBL/GenBank/DDBJ whole genome shotgun (WGS) entry which is preliminary data.</text>
</comment>
<accession>A0A1R1JUE3</accession>
<reference evidence="1 2" key="1">
    <citation type="submission" date="2016-09" db="EMBL/GenBank/DDBJ databases">
        <title>Phylogenomics of Achromobacter.</title>
        <authorList>
            <person name="Jeukens J."/>
            <person name="Freschi L."/>
            <person name="Vincent A.T."/>
            <person name="Emond-Rheault J.-G."/>
            <person name="Kukavica-Ibrulj I."/>
            <person name="Charette S.J."/>
            <person name="Levesque R.C."/>
        </authorList>
    </citation>
    <scope>NUCLEOTIDE SEQUENCE [LARGE SCALE GENOMIC DNA]</scope>
    <source>
        <strain evidence="1 2">AUS488</strain>
    </source>
</reference>
<gene>
    <name evidence="1" type="ORF">BIZ92_10305</name>
</gene>
<sequence length="129" mass="14243">MNIRADAAPAAIQSVLTDAERHQLLSRANYPHLQEEPGAYLVKITEDMVRSKLLALVANQAFAAGVTAAADVLKKRAEAYHRDQGAKDPSTGAWNYPPLGFDLMCEWEELEESIRELLTSQQQEGSTEC</sequence>
<name>A0A1R1JUE3_ALCXX</name>
<evidence type="ECO:0000313" key="2">
    <source>
        <dbReference type="Proteomes" id="UP000187251"/>
    </source>
</evidence>
<protein>
    <submittedName>
        <fullName evidence="1">Uncharacterized protein</fullName>
    </submittedName>
</protein>
<proteinExistence type="predicted"/>
<dbReference type="AlphaFoldDB" id="A0A1R1JUE3"/>
<dbReference type="Proteomes" id="UP000187251">
    <property type="component" value="Unassembled WGS sequence"/>
</dbReference>